<gene>
    <name evidence="2" type="ORF">SBA5_100086</name>
</gene>
<protein>
    <recommendedName>
        <fullName evidence="4">Secreted protein</fullName>
    </recommendedName>
</protein>
<reference evidence="3" key="1">
    <citation type="submission" date="2018-02" db="EMBL/GenBank/DDBJ databases">
        <authorList>
            <person name="Hausmann B."/>
        </authorList>
    </citation>
    <scope>NUCLEOTIDE SEQUENCE [LARGE SCALE GENOMIC DNA]</scope>
    <source>
        <strain evidence="3">Peat soil MAG SbA5</strain>
    </source>
</reference>
<dbReference type="EMBL" id="OKRB01000002">
    <property type="protein sequence ID" value="SPE17488.1"/>
    <property type="molecule type" value="Genomic_DNA"/>
</dbReference>
<sequence length="141" mass="14632">MNKSLIWASILGITALVAIPGMAENATSKGVKTQASAHDANVNSDNMTNMAGHAVAPPVKSRGLNGTCDIRVSNQTGLYVQFFFNGNPAGTIGPWGALTPNITEGNASLYARAVFTDGSVLTFGPRALTCTGGDFTWTLTP</sequence>
<dbReference type="OrthoDB" id="1454629at2"/>
<evidence type="ECO:0000313" key="2">
    <source>
        <dbReference type="EMBL" id="SPE17488.1"/>
    </source>
</evidence>
<proteinExistence type="predicted"/>
<evidence type="ECO:0008006" key="4">
    <source>
        <dbReference type="Google" id="ProtNLM"/>
    </source>
</evidence>
<feature type="signal peptide" evidence="1">
    <location>
        <begin position="1"/>
        <end position="23"/>
    </location>
</feature>
<dbReference type="Proteomes" id="UP000239735">
    <property type="component" value="Unassembled WGS sequence"/>
</dbReference>
<evidence type="ECO:0000256" key="1">
    <source>
        <dbReference type="SAM" id="SignalP"/>
    </source>
</evidence>
<name>A0A2N9L2H3_9BACT</name>
<accession>A0A2N9L2H3</accession>
<feature type="chain" id="PRO_5014725013" description="Secreted protein" evidence="1">
    <location>
        <begin position="24"/>
        <end position="141"/>
    </location>
</feature>
<evidence type="ECO:0000313" key="3">
    <source>
        <dbReference type="Proteomes" id="UP000239735"/>
    </source>
</evidence>
<keyword evidence="1" id="KW-0732">Signal</keyword>
<organism evidence="2 3">
    <name type="scientific">Candidatus Sulfuritelmatomonas gaucii</name>
    <dbReference type="NCBI Taxonomy" id="2043161"/>
    <lineage>
        <taxon>Bacteria</taxon>
        <taxon>Pseudomonadati</taxon>
        <taxon>Acidobacteriota</taxon>
        <taxon>Terriglobia</taxon>
        <taxon>Terriglobales</taxon>
        <taxon>Acidobacteriaceae</taxon>
        <taxon>Candidatus Sulfuritelmatomonas</taxon>
    </lineage>
</organism>
<dbReference type="AlphaFoldDB" id="A0A2N9L2H3"/>